<evidence type="ECO:0000313" key="8">
    <source>
        <dbReference type="EMBL" id="MDJ1651181.1"/>
    </source>
</evidence>
<dbReference type="InterPro" id="IPR011701">
    <property type="entry name" value="MFS"/>
</dbReference>
<gene>
    <name evidence="8" type="ORF">QNJ86_10250</name>
</gene>
<feature type="transmembrane region" description="Helical" evidence="6">
    <location>
        <begin position="139"/>
        <end position="157"/>
    </location>
</feature>
<keyword evidence="2" id="KW-1003">Cell membrane</keyword>
<dbReference type="CDD" id="cd17324">
    <property type="entry name" value="MFS_NepI_like"/>
    <property type="match status" value="1"/>
</dbReference>
<protein>
    <submittedName>
        <fullName evidence="8">MFS transporter</fullName>
    </submittedName>
</protein>
<evidence type="ECO:0000256" key="4">
    <source>
        <dbReference type="ARBA" id="ARBA00022989"/>
    </source>
</evidence>
<dbReference type="InterPro" id="IPR020846">
    <property type="entry name" value="MFS_dom"/>
</dbReference>
<feature type="transmembrane region" description="Helical" evidence="6">
    <location>
        <begin position="12"/>
        <end position="36"/>
    </location>
</feature>
<proteinExistence type="predicted"/>
<dbReference type="SUPFAM" id="SSF103473">
    <property type="entry name" value="MFS general substrate transporter"/>
    <property type="match status" value="1"/>
</dbReference>
<accession>A0ABT7DRM1</accession>
<feature type="transmembrane region" description="Helical" evidence="6">
    <location>
        <begin position="56"/>
        <end position="74"/>
    </location>
</feature>
<feature type="transmembrane region" description="Helical" evidence="6">
    <location>
        <begin position="222"/>
        <end position="243"/>
    </location>
</feature>
<comment type="subcellular location">
    <subcellularLocation>
        <location evidence="1">Cell membrane</location>
        <topology evidence="1">Multi-pass membrane protein</topology>
    </subcellularLocation>
</comment>
<sequence length="421" mass="43161">MSLTSPARTPRSGLVVSLLVAHAFALGFAEFVLIGITPDVAGALGEPFTRIGDLVGYYALACAVATPLVSLATARIDRLKLTAALLVVFNAGNLLTLFANDYALLVVSRLMPAITSGTLLAVALTYVPDIVGKEKAPRVLGLLLAGFSVSSVVGVPIGTLLADAFGWKAAYGCVFALGLVVSIALLPALPRRTDAPTSPSVNPTTSTPTVRSQLRILTDSRVLVNTAMILLGAAATYVFHTYLTPVLEGPLGLDGAAASAMLLLVGAACVGSNLLSGWIAERFGLHALPLTFGLHAIALALLAVTIPTGLPALANILVVAVLMYAMNSTVQMLYQTVARTDYPAAVTFSASLHPMSFNAGIALGSFAGGIVVNTEGLLATGPVGALFALAAGGLALVLVRLVATRHAEERSGERAVKQDAA</sequence>
<feature type="transmembrane region" description="Helical" evidence="6">
    <location>
        <begin position="106"/>
        <end position="127"/>
    </location>
</feature>
<dbReference type="PANTHER" id="PTHR43124">
    <property type="entry name" value="PURINE EFFLUX PUMP PBUE"/>
    <property type="match status" value="1"/>
</dbReference>
<evidence type="ECO:0000256" key="3">
    <source>
        <dbReference type="ARBA" id="ARBA00022692"/>
    </source>
</evidence>
<comment type="caution">
    <text evidence="8">The sequence shown here is derived from an EMBL/GenBank/DDBJ whole genome shotgun (WGS) entry which is preliminary data.</text>
</comment>
<feature type="transmembrane region" description="Helical" evidence="6">
    <location>
        <begin position="312"/>
        <end position="334"/>
    </location>
</feature>
<evidence type="ECO:0000313" key="9">
    <source>
        <dbReference type="Proteomes" id="UP001232750"/>
    </source>
</evidence>
<evidence type="ECO:0000256" key="2">
    <source>
        <dbReference type="ARBA" id="ARBA00022475"/>
    </source>
</evidence>
<dbReference type="Gene3D" id="1.20.1250.20">
    <property type="entry name" value="MFS general substrate transporter like domains"/>
    <property type="match status" value="1"/>
</dbReference>
<evidence type="ECO:0000256" key="1">
    <source>
        <dbReference type="ARBA" id="ARBA00004651"/>
    </source>
</evidence>
<dbReference type="PANTHER" id="PTHR43124:SF10">
    <property type="entry name" value="PURINE EFFLUX PUMP PBUE"/>
    <property type="match status" value="1"/>
</dbReference>
<feature type="transmembrane region" description="Helical" evidence="6">
    <location>
        <begin position="81"/>
        <end position="100"/>
    </location>
</feature>
<feature type="transmembrane region" description="Helical" evidence="6">
    <location>
        <begin position="355"/>
        <end position="372"/>
    </location>
</feature>
<dbReference type="PROSITE" id="PS50850">
    <property type="entry name" value="MFS"/>
    <property type="match status" value="1"/>
</dbReference>
<keyword evidence="9" id="KW-1185">Reference proteome</keyword>
<dbReference type="EMBL" id="JASJEU010000020">
    <property type="protein sequence ID" value="MDJ1651181.1"/>
    <property type="molecule type" value="Genomic_DNA"/>
</dbReference>
<organism evidence="8 9">
    <name type="scientific">Gordonibacter faecis</name>
    <dbReference type="NCBI Taxonomy" id="3047475"/>
    <lineage>
        <taxon>Bacteria</taxon>
        <taxon>Bacillati</taxon>
        <taxon>Actinomycetota</taxon>
        <taxon>Coriobacteriia</taxon>
        <taxon>Eggerthellales</taxon>
        <taxon>Eggerthellaceae</taxon>
        <taxon>Gordonibacter</taxon>
    </lineage>
</organism>
<evidence type="ECO:0000259" key="7">
    <source>
        <dbReference type="PROSITE" id="PS50850"/>
    </source>
</evidence>
<name>A0ABT7DRM1_9ACTN</name>
<dbReference type="Pfam" id="PF07690">
    <property type="entry name" value="MFS_1"/>
    <property type="match status" value="1"/>
</dbReference>
<evidence type="ECO:0000256" key="6">
    <source>
        <dbReference type="SAM" id="Phobius"/>
    </source>
</evidence>
<keyword evidence="4 6" id="KW-1133">Transmembrane helix</keyword>
<feature type="domain" description="Major facilitator superfamily (MFS) profile" evidence="7">
    <location>
        <begin position="15"/>
        <end position="408"/>
    </location>
</feature>
<dbReference type="RefSeq" id="WP_283832528.1">
    <property type="nucleotide sequence ID" value="NZ_JASJEU010000020.1"/>
</dbReference>
<keyword evidence="5 6" id="KW-0472">Membrane</keyword>
<keyword evidence="3 6" id="KW-0812">Transmembrane</keyword>
<evidence type="ECO:0000256" key="5">
    <source>
        <dbReference type="ARBA" id="ARBA00023136"/>
    </source>
</evidence>
<feature type="transmembrane region" description="Helical" evidence="6">
    <location>
        <begin position="255"/>
        <end position="275"/>
    </location>
</feature>
<dbReference type="InterPro" id="IPR050189">
    <property type="entry name" value="MFS_Efflux_Transporters"/>
</dbReference>
<dbReference type="InterPro" id="IPR036259">
    <property type="entry name" value="MFS_trans_sf"/>
</dbReference>
<reference evidence="8 9" key="1">
    <citation type="submission" date="2023-05" db="EMBL/GenBank/DDBJ databases">
        <title>Gordonibacter KGMB12511T sp. nov., isolated from faeces of healthy Korean.</title>
        <authorList>
            <person name="Kim H.S."/>
            <person name="Kim J.-S."/>
            <person name="Suh M.K."/>
            <person name="Eom M.K."/>
            <person name="Do H.E."/>
            <person name="Lee J.-S."/>
        </authorList>
    </citation>
    <scope>NUCLEOTIDE SEQUENCE [LARGE SCALE GENOMIC DNA]</scope>
    <source>
        <strain evidence="8 9">KGMB12511</strain>
    </source>
</reference>
<feature type="transmembrane region" description="Helical" evidence="6">
    <location>
        <begin position="384"/>
        <end position="403"/>
    </location>
</feature>
<feature type="transmembrane region" description="Helical" evidence="6">
    <location>
        <begin position="287"/>
        <end position="306"/>
    </location>
</feature>
<dbReference type="Proteomes" id="UP001232750">
    <property type="component" value="Unassembled WGS sequence"/>
</dbReference>
<feature type="transmembrane region" description="Helical" evidence="6">
    <location>
        <begin position="169"/>
        <end position="189"/>
    </location>
</feature>